<evidence type="ECO:0000313" key="1">
    <source>
        <dbReference type="EMBL" id="CAF1386011.1"/>
    </source>
</evidence>
<organism evidence="1 3">
    <name type="scientific">Rotaria sordida</name>
    <dbReference type="NCBI Taxonomy" id="392033"/>
    <lineage>
        <taxon>Eukaryota</taxon>
        <taxon>Metazoa</taxon>
        <taxon>Spiralia</taxon>
        <taxon>Gnathifera</taxon>
        <taxon>Rotifera</taxon>
        <taxon>Eurotatoria</taxon>
        <taxon>Bdelloidea</taxon>
        <taxon>Philodinida</taxon>
        <taxon>Philodinidae</taxon>
        <taxon>Rotaria</taxon>
    </lineage>
</organism>
<dbReference type="AlphaFoldDB" id="A0A815JZY0"/>
<gene>
    <name evidence="2" type="ORF">JXQ802_LOCUS50266</name>
    <name evidence="1" type="ORF">PYM288_LOCUS34098</name>
</gene>
<proteinExistence type="predicted"/>
<name>A0A815JZY0_9BILA</name>
<dbReference type="Proteomes" id="UP000663870">
    <property type="component" value="Unassembled WGS sequence"/>
</dbReference>
<evidence type="ECO:0000313" key="3">
    <source>
        <dbReference type="Proteomes" id="UP000663854"/>
    </source>
</evidence>
<accession>A0A815JZY0</accession>
<dbReference type="EMBL" id="CAJNOH010004989">
    <property type="protein sequence ID" value="CAF1386011.1"/>
    <property type="molecule type" value="Genomic_DNA"/>
</dbReference>
<protein>
    <submittedName>
        <fullName evidence="1">Uncharacterized protein</fullName>
    </submittedName>
</protein>
<reference evidence="1" key="1">
    <citation type="submission" date="2021-02" db="EMBL/GenBank/DDBJ databases">
        <authorList>
            <person name="Nowell W R."/>
        </authorList>
    </citation>
    <scope>NUCLEOTIDE SEQUENCE</scope>
</reference>
<keyword evidence="4" id="KW-1185">Reference proteome</keyword>
<dbReference type="EMBL" id="CAJNOL010006469">
    <property type="protein sequence ID" value="CAF1618280.1"/>
    <property type="molecule type" value="Genomic_DNA"/>
</dbReference>
<feature type="non-terminal residue" evidence="1">
    <location>
        <position position="171"/>
    </location>
</feature>
<sequence>METNTVSTINDINLGSTSENLKSQLSTNDYVSSTWTTTVRDRPPSTGKTFVYDTSNLEVTMKTQNSSLSISTAVSQITTAITNTITTAKDVSNSTVTMSPTTTETRTQQMSILTLTKIRNITGTSRQRTTSTVTMTARTVTLNITDSQTKKPSSDDSTTISIVSSILGIVA</sequence>
<evidence type="ECO:0000313" key="4">
    <source>
        <dbReference type="Proteomes" id="UP000663870"/>
    </source>
</evidence>
<comment type="caution">
    <text evidence="1">The sequence shown here is derived from an EMBL/GenBank/DDBJ whole genome shotgun (WGS) entry which is preliminary data.</text>
</comment>
<evidence type="ECO:0000313" key="2">
    <source>
        <dbReference type="EMBL" id="CAF1618280.1"/>
    </source>
</evidence>
<dbReference type="Proteomes" id="UP000663854">
    <property type="component" value="Unassembled WGS sequence"/>
</dbReference>